<feature type="compositionally biased region" description="Basic and acidic residues" evidence="4">
    <location>
        <begin position="272"/>
        <end position="283"/>
    </location>
</feature>
<dbReference type="GO" id="GO:0003824">
    <property type="term" value="F:catalytic activity"/>
    <property type="evidence" value="ECO:0007669"/>
    <property type="project" value="InterPro"/>
</dbReference>
<dbReference type="InterPro" id="IPR040086">
    <property type="entry name" value="MJ0683-like"/>
</dbReference>
<feature type="region of interest" description="Disordered" evidence="4">
    <location>
        <begin position="262"/>
        <end position="283"/>
    </location>
</feature>
<dbReference type="PROSITE" id="PS51918">
    <property type="entry name" value="RADICAL_SAM"/>
    <property type="match status" value="1"/>
</dbReference>
<dbReference type="GO" id="GO:0051536">
    <property type="term" value="F:iron-sulfur cluster binding"/>
    <property type="evidence" value="ECO:0007669"/>
    <property type="project" value="UniProtKB-KW"/>
</dbReference>
<accession>A0A927BV64</accession>
<evidence type="ECO:0000256" key="1">
    <source>
        <dbReference type="ARBA" id="ARBA00022723"/>
    </source>
</evidence>
<evidence type="ECO:0000313" key="7">
    <source>
        <dbReference type="Proteomes" id="UP000621560"/>
    </source>
</evidence>
<protein>
    <submittedName>
        <fullName evidence="6">Radical SAM protein</fullName>
    </submittedName>
</protein>
<dbReference type="InterPro" id="IPR058240">
    <property type="entry name" value="rSAM_sf"/>
</dbReference>
<sequence>MSGRRPARWLTPASGYLTGYSHTLNPYVGCAYGCSYCYVRRMPVGLFHHEAPWGEWVNVKRFERAFFIREWERALDKGTVTLFMSSSTDPYQPAEAHHQVARSLLETMAERPPAFVMLQTRGPLVVRDIDLLRRLGRRVRVSMTIETDMEAARRHFTPSAPPLAARWRALQELQRHGVPTQVAVAPLLPHTSQFADWLAERAERVVVDDFFRGDGRAGQRSAQLGMREACAAFGDPEAYDPASAEALYAALTERLGEARVSFSQAGFLPPDEEARRPEPPPIS</sequence>
<proteinExistence type="predicted"/>
<comment type="caution">
    <text evidence="6">The sequence shown here is derived from an EMBL/GenBank/DDBJ whole genome shotgun (WGS) entry which is preliminary data.</text>
</comment>
<dbReference type="GO" id="GO:0046872">
    <property type="term" value="F:metal ion binding"/>
    <property type="evidence" value="ECO:0007669"/>
    <property type="project" value="UniProtKB-KW"/>
</dbReference>
<feature type="domain" description="Radical SAM core" evidence="5">
    <location>
        <begin position="16"/>
        <end position="265"/>
    </location>
</feature>
<dbReference type="PANTHER" id="PTHR43432:SF3">
    <property type="entry name" value="SLR0285 PROTEIN"/>
    <property type="match status" value="1"/>
</dbReference>
<dbReference type="Gene3D" id="3.80.30.30">
    <property type="match status" value="1"/>
</dbReference>
<dbReference type="PANTHER" id="PTHR43432">
    <property type="entry name" value="SLR0285 PROTEIN"/>
    <property type="match status" value="1"/>
</dbReference>
<dbReference type="SUPFAM" id="SSF102114">
    <property type="entry name" value="Radical SAM enzymes"/>
    <property type="match status" value="1"/>
</dbReference>
<dbReference type="InterPro" id="IPR007197">
    <property type="entry name" value="rSAM"/>
</dbReference>
<dbReference type="Pfam" id="PF04055">
    <property type="entry name" value="Radical_SAM"/>
    <property type="match status" value="1"/>
</dbReference>
<gene>
    <name evidence="6" type="ORF">IDH44_13675</name>
</gene>
<keyword evidence="7" id="KW-1185">Reference proteome</keyword>
<name>A0A927BV64_9BACL</name>
<dbReference type="AlphaFoldDB" id="A0A927BV64"/>
<keyword evidence="3" id="KW-0411">Iron-sulfur</keyword>
<dbReference type="SFLD" id="SFLDG01084">
    <property type="entry name" value="Uncharacterised_Radical_SAM_Su"/>
    <property type="match status" value="1"/>
</dbReference>
<dbReference type="EMBL" id="JACXIZ010000021">
    <property type="protein sequence ID" value="MBD2846250.1"/>
    <property type="molecule type" value="Genomic_DNA"/>
</dbReference>
<evidence type="ECO:0000256" key="3">
    <source>
        <dbReference type="ARBA" id="ARBA00023014"/>
    </source>
</evidence>
<organism evidence="6 7">
    <name type="scientific">Paenibacillus sabuli</name>
    <dbReference type="NCBI Taxonomy" id="2772509"/>
    <lineage>
        <taxon>Bacteria</taxon>
        <taxon>Bacillati</taxon>
        <taxon>Bacillota</taxon>
        <taxon>Bacilli</taxon>
        <taxon>Bacillales</taxon>
        <taxon>Paenibacillaceae</taxon>
        <taxon>Paenibacillus</taxon>
    </lineage>
</organism>
<reference evidence="6" key="1">
    <citation type="submission" date="2020-09" db="EMBL/GenBank/DDBJ databases">
        <title>A novel bacterium of genus Paenibacillus, isolated from South China Sea.</title>
        <authorList>
            <person name="Huang H."/>
            <person name="Mo K."/>
            <person name="Hu Y."/>
        </authorList>
    </citation>
    <scope>NUCLEOTIDE SEQUENCE</scope>
    <source>
        <strain evidence="6">IB182496</strain>
    </source>
</reference>
<dbReference type="Proteomes" id="UP000621560">
    <property type="component" value="Unassembled WGS sequence"/>
</dbReference>
<keyword evidence="2" id="KW-0408">Iron</keyword>
<evidence type="ECO:0000313" key="6">
    <source>
        <dbReference type="EMBL" id="MBD2846250.1"/>
    </source>
</evidence>
<dbReference type="SFLD" id="SFLDS00029">
    <property type="entry name" value="Radical_SAM"/>
    <property type="match status" value="1"/>
</dbReference>
<evidence type="ECO:0000256" key="2">
    <source>
        <dbReference type="ARBA" id="ARBA00023004"/>
    </source>
</evidence>
<evidence type="ECO:0000256" key="4">
    <source>
        <dbReference type="SAM" id="MobiDB-lite"/>
    </source>
</evidence>
<evidence type="ECO:0000259" key="5">
    <source>
        <dbReference type="PROSITE" id="PS51918"/>
    </source>
</evidence>
<keyword evidence="1" id="KW-0479">Metal-binding</keyword>
<dbReference type="CDD" id="cd01335">
    <property type="entry name" value="Radical_SAM"/>
    <property type="match status" value="1"/>
</dbReference>